<dbReference type="GO" id="GO:0055088">
    <property type="term" value="P:lipid homeostasis"/>
    <property type="evidence" value="ECO:0007669"/>
    <property type="project" value="TreeGrafter"/>
</dbReference>
<dbReference type="InterPro" id="IPR029058">
    <property type="entry name" value="AB_hydrolase_fold"/>
</dbReference>
<organism evidence="3 4">
    <name type="scientific">Candidatus Dactylopiibacterium carminicum</name>
    <dbReference type="NCBI Taxonomy" id="857335"/>
    <lineage>
        <taxon>Bacteria</taxon>
        <taxon>Pseudomonadati</taxon>
        <taxon>Pseudomonadota</taxon>
        <taxon>Betaproteobacteria</taxon>
        <taxon>Rhodocyclales</taxon>
        <taxon>Rhodocyclaceae</taxon>
        <taxon>Candidatus Dactylopiibacterium</taxon>
    </lineage>
</organism>
<gene>
    <name evidence="2" type="ORF">BGI27_05570</name>
    <name evidence="3" type="ORF">CGU29_04775</name>
</gene>
<reference evidence="3 4" key="2">
    <citation type="submission" date="2017-07" db="EMBL/GenBank/DDBJ databases">
        <title>Candidatus Dactylopiibacterium carminicum, a nitrogen-fixing symbiont of the cochineal insect Dactylopius coccus and Dactylopius opuntiae (Hemiptera: Coccoidea: Dactylopiidae).</title>
        <authorList>
            <person name="Vera A."/>
        </authorList>
    </citation>
    <scope>NUCLEOTIDE SEQUENCE [LARGE SCALE GENOMIC DNA]</scope>
    <source>
        <strain evidence="3 4">NFDCM</strain>
    </source>
</reference>
<sequence length="276" mass="30124">MSAHLEILAASAEGPARERPLLFVHGAYSGAWQWQPYYLPWFSAQGWQVSAFSFRGHGASEGRERLDTLSLQDYVNDLAGIIAAMPVAPLVVAHSMGGLVLQKYLEHHELPGAVLLSSVPPHGLMAATMNLALTRPDVLVDLNRIIGGASPAVSSVRHALFHQPVSDEILALCFARMQPESMRAVWDMCGFDLPRPGRMHKPPLLILGASHDALIPPHLVELTGSALHLPVEILPESGHAMMLEPTWQHSAERIHAWLAELAPLARAPAAPRRRRA</sequence>
<dbReference type="Proteomes" id="UP000216107">
    <property type="component" value="Unassembled WGS sequence"/>
</dbReference>
<dbReference type="AlphaFoldDB" id="A0A272EVL3"/>
<evidence type="ECO:0000313" key="2">
    <source>
        <dbReference type="EMBL" id="KAF7599917.1"/>
    </source>
</evidence>
<dbReference type="Gene3D" id="3.40.50.1820">
    <property type="entry name" value="alpha/beta hydrolase"/>
    <property type="match status" value="1"/>
</dbReference>
<reference evidence="2 5" key="1">
    <citation type="submission" date="2016-08" db="EMBL/GenBank/DDBJ databases">
        <title>Candidatus Dactylopiibacterium carminicum genome sequence.</title>
        <authorList>
            <person name="Ramirez-Puebla S.T."/>
            <person name="Ormeno-Orrillo E."/>
            <person name="Vera-Ponce De Leon A."/>
            <person name="Luis L."/>
            <person name="Sanchez-Flores A."/>
            <person name="Monica R."/>
            <person name="Martinez-Romero E."/>
        </authorList>
    </citation>
    <scope>NUCLEOTIDE SEQUENCE [LARGE SCALE GENOMIC DNA]</scope>
    <source>
        <strain evidence="2">END1</strain>
    </source>
</reference>
<dbReference type="OrthoDB" id="9806902at2"/>
<dbReference type="GO" id="GO:0006654">
    <property type="term" value="P:phosphatidic acid biosynthetic process"/>
    <property type="evidence" value="ECO:0007669"/>
    <property type="project" value="TreeGrafter"/>
</dbReference>
<dbReference type="EMBL" id="MDUX01000012">
    <property type="protein sequence ID" value="KAF7599917.1"/>
    <property type="molecule type" value="Genomic_DNA"/>
</dbReference>
<evidence type="ECO:0000313" key="4">
    <source>
        <dbReference type="Proteomes" id="UP000216107"/>
    </source>
</evidence>
<dbReference type="GO" id="GO:0052689">
    <property type="term" value="F:carboxylic ester hydrolase activity"/>
    <property type="evidence" value="ECO:0007669"/>
    <property type="project" value="TreeGrafter"/>
</dbReference>
<dbReference type="SUPFAM" id="SSF53474">
    <property type="entry name" value="alpha/beta-Hydrolases"/>
    <property type="match status" value="1"/>
</dbReference>
<protein>
    <submittedName>
        <fullName evidence="3">Alpha/beta hydrolase</fullName>
    </submittedName>
</protein>
<dbReference type="PANTHER" id="PTHR42886">
    <property type="entry name" value="RE40534P-RELATED"/>
    <property type="match status" value="1"/>
</dbReference>
<dbReference type="RefSeq" id="WP_095523917.1">
    <property type="nucleotide sequence ID" value="NZ_MDUX01000012.1"/>
</dbReference>
<dbReference type="GO" id="GO:0042171">
    <property type="term" value="F:lysophosphatidic acid acyltransferase activity"/>
    <property type="evidence" value="ECO:0007669"/>
    <property type="project" value="TreeGrafter"/>
</dbReference>
<keyword evidence="5" id="KW-1185">Reference proteome</keyword>
<evidence type="ECO:0000313" key="3">
    <source>
        <dbReference type="EMBL" id="PAS94145.1"/>
    </source>
</evidence>
<name>A0A272EVL3_9RHOO</name>
<dbReference type="InterPro" id="IPR000073">
    <property type="entry name" value="AB_hydrolase_1"/>
</dbReference>
<dbReference type="Pfam" id="PF12697">
    <property type="entry name" value="Abhydrolase_6"/>
    <property type="match status" value="1"/>
</dbReference>
<comment type="caution">
    <text evidence="3">The sequence shown here is derived from an EMBL/GenBank/DDBJ whole genome shotgun (WGS) entry which is preliminary data.</text>
</comment>
<accession>A0A272EVL3</accession>
<keyword evidence="3" id="KW-0378">Hydrolase</keyword>
<evidence type="ECO:0000259" key="1">
    <source>
        <dbReference type="Pfam" id="PF12697"/>
    </source>
</evidence>
<feature type="domain" description="AB hydrolase-1" evidence="1">
    <location>
        <begin position="21"/>
        <end position="245"/>
    </location>
</feature>
<dbReference type="PANTHER" id="PTHR42886:SF42">
    <property type="entry name" value="ALPHA_BETA-HYDROLASES SUPERFAMILY PROTEIN"/>
    <property type="match status" value="1"/>
</dbReference>
<dbReference type="EMBL" id="NMRN01000009">
    <property type="protein sequence ID" value="PAS94145.1"/>
    <property type="molecule type" value="Genomic_DNA"/>
</dbReference>
<dbReference type="Proteomes" id="UP000623509">
    <property type="component" value="Unassembled WGS sequence"/>
</dbReference>
<evidence type="ECO:0000313" key="5">
    <source>
        <dbReference type="Proteomes" id="UP000623509"/>
    </source>
</evidence>
<proteinExistence type="predicted"/>